<evidence type="ECO:0000313" key="2">
    <source>
        <dbReference type="Proteomes" id="UP000500755"/>
    </source>
</evidence>
<evidence type="ECO:0000313" key="1">
    <source>
        <dbReference type="EMBL" id="QKD44455.1"/>
    </source>
</evidence>
<accession>A0A858ZU90</accession>
<dbReference type="RefSeq" id="WP_158306331.1">
    <property type="nucleotide sequence ID" value="NZ_CP051298.1"/>
</dbReference>
<protein>
    <submittedName>
        <fullName evidence="1">Uncharacterized protein</fullName>
    </submittedName>
</protein>
<gene>
    <name evidence="1" type="ORF">HF896_12820</name>
</gene>
<name>A0A858ZU90_9BURK</name>
<organism evidence="1 2">
    <name type="scientific">Alicycliphilus denitrificans</name>
    <dbReference type="NCBI Taxonomy" id="179636"/>
    <lineage>
        <taxon>Bacteria</taxon>
        <taxon>Pseudomonadati</taxon>
        <taxon>Pseudomonadota</taxon>
        <taxon>Betaproteobacteria</taxon>
        <taxon>Burkholderiales</taxon>
        <taxon>Comamonadaceae</taxon>
        <taxon>Alicycliphilus</taxon>
    </lineage>
</organism>
<dbReference type="Proteomes" id="UP000500755">
    <property type="component" value="Chromosome"/>
</dbReference>
<dbReference type="AlphaFoldDB" id="A0A858ZU90"/>
<reference evidence="1 2" key="1">
    <citation type="submission" date="2020-05" db="EMBL/GenBank/DDBJ databases">
        <title>Complete genome sequence of Alicycliphilus denitrificans DP3.</title>
        <authorList>
            <person name="Chen X."/>
        </authorList>
    </citation>
    <scope>NUCLEOTIDE SEQUENCE [LARGE SCALE GENOMIC DNA]</scope>
    <source>
        <strain evidence="1 2">DP3</strain>
    </source>
</reference>
<proteinExistence type="predicted"/>
<dbReference type="EMBL" id="CP051298">
    <property type="protein sequence ID" value="QKD44455.1"/>
    <property type="molecule type" value="Genomic_DNA"/>
</dbReference>
<sequence>MTTSSTAHLAQVLLGVRAGRLAHHRVRPLQTGRTLLPQAQAWFVKTDNAEL</sequence>